<dbReference type="PANTHER" id="PTHR37833">
    <property type="entry name" value="LIPOPROTEIN-RELATED"/>
    <property type="match status" value="1"/>
</dbReference>
<organism evidence="1 2">
    <name type="scientific">Bacteroides stercoris</name>
    <dbReference type="NCBI Taxonomy" id="46506"/>
    <lineage>
        <taxon>Bacteria</taxon>
        <taxon>Pseudomonadati</taxon>
        <taxon>Bacteroidota</taxon>
        <taxon>Bacteroidia</taxon>
        <taxon>Bacteroidales</taxon>
        <taxon>Bacteroidaceae</taxon>
        <taxon>Bacteroides</taxon>
    </lineage>
</organism>
<dbReference type="Proteomes" id="UP000261223">
    <property type="component" value="Unassembled WGS sequence"/>
</dbReference>
<proteinExistence type="predicted"/>
<name>A0A3E4UUK6_BACSE</name>
<dbReference type="RefSeq" id="WP_117740953.1">
    <property type="nucleotide sequence ID" value="NZ_QSSV01000001.1"/>
</dbReference>
<accession>A0A3E4UUK6</accession>
<dbReference type="InterPro" id="IPR011467">
    <property type="entry name" value="DUF1573"/>
</dbReference>
<dbReference type="PANTHER" id="PTHR37833:SF1">
    <property type="entry name" value="SIGNAL PEPTIDE PROTEIN"/>
    <property type="match status" value="1"/>
</dbReference>
<dbReference type="AlphaFoldDB" id="A0A3E4UUK6"/>
<evidence type="ECO:0000313" key="2">
    <source>
        <dbReference type="Proteomes" id="UP000261223"/>
    </source>
</evidence>
<dbReference type="Gene3D" id="2.60.40.10">
    <property type="entry name" value="Immunoglobulins"/>
    <property type="match status" value="1"/>
</dbReference>
<dbReference type="InterPro" id="IPR013783">
    <property type="entry name" value="Ig-like_fold"/>
</dbReference>
<dbReference type="EMBL" id="QSSV01000001">
    <property type="protein sequence ID" value="RGM16394.1"/>
    <property type="molecule type" value="Genomic_DNA"/>
</dbReference>
<reference evidence="1 2" key="1">
    <citation type="submission" date="2018-08" db="EMBL/GenBank/DDBJ databases">
        <title>A genome reference for cultivated species of the human gut microbiota.</title>
        <authorList>
            <person name="Zou Y."/>
            <person name="Xue W."/>
            <person name="Luo G."/>
        </authorList>
    </citation>
    <scope>NUCLEOTIDE SEQUENCE [LARGE SCALE GENOMIC DNA]</scope>
    <source>
        <strain evidence="1 2">TF03-6</strain>
    </source>
</reference>
<evidence type="ECO:0000313" key="1">
    <source>
        <dbReference type="EMBL" id="RGM16394.1"/>
    </source>
</evidence>
<gene>
    <name evidence="1" type="ORF">DXC34_01365</name>
</gene>
<dbReference type="Pfam" id="PF07610">
    <property type="entry name" value="DUF1573"/>
    <property type="match status" value="1"/>
</dbReference>
<comment type="caution">
    <text evidence="1">The sequence shown here is derived from an EMBL/GenBank/DDBJ whole genome shotgun (WGS) entry which is preliminary data.</text>
</comment>
<sequence length="267" mass="29660">MKKRQLMILTLFVSGLTGSIPVIKAQEWRLMSREEIEAKVHPVLLEQAGEFLHFDTCRLSVGTLNEKSQPKTVYFRFQNVSQQTITLNKVTTTCGCTAAGFSKKPLAPNEESIISLTFHPKNRPGTIDAEALVYTNLSDFSPVARLSLCGYVSSFDEWKHLPQNMGHLRLTRKQVSFSRAGKTTIERIACANSGDHPLKLNALLLPSCLKFHTEPAVLAPGQEGDLVITLDKAKLPNFHTEEKHLSLIIDGVIGKPSEKTIEVIIKN</sequence>
<protein>
    <submittedName>
        <fullName evidence="1">DUF1573 domain-containing protein</fullName>
    </submittedName>
</protein>